<feature type="transmembrane region" description="Helical" evidence="1">
    <location>
        <begin position="139"/>
        <end position="160"/>
    </location>
</feature>
<feature type="transmembrane region" description="Helical" evidence="1">
    <location>
        <begin position="210"/>
        <end position="230"/>
    </location>
</feature>
<dbReference type="Proteomes" id="UP001595947">
    <property type="component" value="Unassembled WGS sequence"/>
</dbReference>
<dbReference type="RefSeq" id="WP_378035064.1">
    <property type="nucleotide sequence ID" value="NZ_JBHSIV010000004.1"/>
</dbReference>
<sequence length="450" mass="47119">MTISPLRQPIRTRSVSTATTPRLPAAVPAGLLLASLPLLRPGTFGEYTALPGCGIALAAGVTAMLRREHAPTRAVRAVTVFLGLVVAAYLWMVLHGVWVDDLTRIRSLFQDFVLTIGSLTAAVLVLADPRARLALARGFVVVLCVVGALWLVTAAYWAVAGVGVGQVTTVPVGTVGPQPVYFPFTISYSTSSVFGLDVPRLTGVGRESGWMAMFCAVGWFLADAVGYRSWRVKALLLAGLVGTLSTAGFGVFVVVVALELFLRPRGGIGLVPFLRQIGGLGAMAGAAWIALYAPVFGLQAKQTSNEASLDERSDATEAGIRAITEKPWGGQGTEKQAGVNLISDIAVNGMPFVLLVTLALLVPLLFLRRPPGSTLRGRAAPVAFVVFATLLLSQPAAASSWVFILVALALACDDLTDAERDAPGALLPGGVQRFLGVRDARATSSPGGRP</sequence>
<reference evidence="3" key="1">
    <citation type="journal article" date="2019" name="Int. J. Syst. Evol. Microbiol.">
        <title>The Global Catalogue of Microorganisms (GCM) 10K type strain sequencing project: providing services to taxonomists for standard genome sequencing and annotation.</title>
        <authorList>
            <consortium name="The Broad Institute Genomics Platform"/>
            <consortium name="The Broad Institute Genome Sequencing Center for Infectious Disease"/>
            <person name="Wu L."/>
            <person name="Ma J."/>
        </authorList>
    </citation>
    <scope>NUCLEOTIDE SEQUENCE [LARGE SCALE GENOMIC DNA]</scope>
    <source>
        <strain evidence="3">CGMCC 4.7093</strain>
    </source>
</reference>
<evidence type="ECO:0000256" key="1">
    <source>
        <dbReference type="SAM" id="Phobius"/>
    </source>
</evidence>
<feature type="transmembrane region" description="Helical" evidence="1">
    <location>
        <begin position="109"/>
        <end position="127"/>
    </location>
</feature>
<feature type="transmembrane region" description="Helical" evidence="1">
    <location>
        <begin position="379"/>
        <end position="410"/>
    </location>
</feature>
<keyword evidence="1" id="KW-0812">Transmembrane</keyword>
<keyword evidence="1" id="KW-0472">Membrane</keyword>
<gene>
    <name evidence="2" type="ORF">ACFPBZ_05825</name>
</gene>
<evidence type="ECO:0008006" key="4">
    <source>
        <dbReference type="Google" id="ProtNLM"/>
    </source>
</evidence>
<feature type="transmembrane region" description="Helical" evidence="1">
    <location>
        <begin position="77"/>
        <end position="97"/>
    </location>
</feature>
<name>A0ABV9YH98_9PSEU</name>
<feature type="transmembrane region" description="Helical" evidence="1">
    <location>
        <begin position="236"/>
        <end position="261"/>
    </location>
</feature>
<feature type="transmembrane region" description="Helical" evidence="1">
    <location>
        <begin position="273"/>
        <end position="293"/>
    </location>
</feature>
<keyword evidence="1" id="KW-1133">Transmembrane helix</keyword>
<feature type="transmembrane region" description="Helical" evidence="1">
    <location>
        <begin position="345"/>
        <end position="367"/>
    </location>
</feature>
<keyword evidence="3" id="KW-1185">Reference proteome</keyword>
<accession>A0ABV9YH98</accession>
<comment type="caution">
    <text evidence="2">The sequence shown here is derived from an EMBL/GenBank/DDBJ whole genome shotgun (WGS) entry which is preliminary data.</text>
</comment>
<dbReference type="EMBL" id="JBHSIV010000004">
    <property type="protein sequence ID" value="MFC5061714.1"/>
    <property type="molecule type" value="Genomic_DNA"/>
</dbReference>
<proteinExistence type="predicted"/>
<feature type="transmembrane region" description="Helical" evidence="1">
    <location>
        <begin position="45"/>
        <end position="65"/>
    </location>
</feature>
<evidence type="ECO:0000313" key="3">
    <source>
        <dbReference type="Proteomes" id="UP001595947"/>
    </source>
</evidence>
<organism evidence="2 3">
    <name type="scientific">Actinomycetospora atypica</name>
    <dbReference type="NCBI Taxonomy" id="1290095"/>
    <lineage>
        <taxon>Bacteria</taxon>
        <taxon>Bacillati</taxon>
        <taxon>Actinomycetota</taxon>
        <taxon>Actinomycetes</taxon>
        <taxon>Pseudonocardiales</taxon>
        <taxon>Pseudonocardiaceae</taxon>
        <taxon>Actinomycetospora</taxon>
    </lineage>
</organism>
<evidence type="ECO:0000313" key="2">
    <source>
        <dbReference type="EMBL" id="MFC5061714.1"/>
    </source>
</evidence>
<protein>
    <recommendedName>
        <fullName evidence="4">O-antigen ligase</fullName>
    </recommendedName>
</protein>